<protein>
    <submittedName>
        <fullName evidence="5">Centromere/kinetochore protein</fullName>
    </submittedName>
</protein>
<dbReference type="Proteomes" id="UP000743370">
    <property type="component" value="Unassembled WGS sequence"/>
</dbReference>
<proteinExistence type="inferred from homology"/>
<dbReference type="GO" id="GO:0000775">
    <property type="term" value="C:chromosome, centromeric region"/>
    <property type="evidence" value="ECO:0007669"/>
    <property type="project" value="InterPro"/>
</dbReference>
<dbReference type="AlphaFoldDB" id="A0A8T0JYY0"/>
<evidence type="ECO:0000256" key="2">
    <source>
        <dbReference type="ARBA" id="ARBA00022980"/>
    </source>
</evidence>
<dbReference type="FunFam" id="3.30.1230.20:FF:000002">
    <property type="entry name" value="40S ribosomal protein S21"/>
    <property type="match status" value="1"/>
</dbReference>
<evidence type="ECO:0000256" key="3">
    <source>
        <dbReference type="ARBA" id="ARBA00023274"/>
    </source>
</evidence>
<dbReference type="InterPro" id="IPR018279">
    <property type="entry name" value="Ribosomal_eS21_CS"/>
</dbReference>
<dbReference type="GO" id="GO:0006412">
    <property type="term" value="P:translation"/>
    <property type="evidence" value="ECO:0007669"/>
    <property type="project" value="InterPro"/>
</dbReference>
<dbReference type="InterPro" id="IPR001931">
    <property type="entry name" value="Ribosomal_eS21"/>
</dbReference>
<comment type="caution">
    <text evidence="5">The sequence shown here is derived from an EMBL/GenBank/DDBJ whole genome shotgun (WGS) entry which is preliminary data.</text>
</comment>
<sequence>MATFATELVVTITTKDMNMCFITVLLLQVVAVRVHCWPLYCVLVSPDLHLLIQRLESQSLQIRSQVQSYLVSHREDFTRLFSLCNDAVSQTREVSDDVAAIIRLLSDRPTDVEVREVVSEMKVKKEELKVKELLGLVGTVVGLNKRLESVKESLRSGRFEFAVQGLKELKVSLRIDEKDDREPLEFSKVQPKMQNEEGQITELYIPRKCSATNRLITAKDHASVQINIGHVDENGIYNGQFSTFALCGFIRAQGDADSALDRLWQKKKTEVKQQ</sequence>
<accession>A0A8T0JYY0</accession>
<comment type="similarity">
    <text evidence="1">Belongs to the eukaryotic ribosomal protein eS21 family.</text>
</comment>
<dbReference type="GO" id="GO:1990904">
    <property type="term" value="C:ribonucleoprotein complex"/>
    <property type="evidence" value="ECO:0007669"/>
    <property type="project" value="UniProtKB-KW"/>
</dbReference>
<evidence type="ECO:0000256" key="1">
    <source>
        <dbReference type="ARBA" id="ARBA00010228"/>
    </source>
</evidence>
<reference evidence="5 6" key="1">
    <citation type="submission" date="2020-05" db="EMBL/GenBank/DDBJ databases">
        <title>Vigna angularis (adzuki bean) Var. LongXiaoDou No. 4 denovo assembly.</title>
        <authorList>
            <person name="Xiang H."/>
        </authorList>
    </citation>
    <scope>NUCLEOTIDE SEQUENCE [LARGE SCALE GENOMIC DNA]</scope>
    <source>
        <tissue evidence="5">Leaf</tissue>
    </source>
</reference>
<dbReference type="GO" id="GO:0005840">
    <property type="term" value="C:ribosome"/>
    <property type="evidence" value="ECO:0007669"/>
    <property type="project" value="UniProtKB-KW"/>
</dbReference>
<evidence type="ECO:0000259" key="4">
    <source>
        <dbReference type="Pfam" id="PF06248"/>
    </source>
</evidence>
<dbReference type="PROSITE" id="PS00996">
    <property type="entry name" value="RIBOSOMAL_S21E"/>
    <property type="match status" value="1"/>
</dbReference>
<dbReference type="GO" id="GO:0000278">
    <property type="term" value="P:mitotic cell cycle"/>
    <property type="evidence" value="ECO:0007669"/>
    <property type="project" value="InterPro"/>
</dbReference>
<dbReference type="Gene3D" id="3.30.1230.20">
    <property type="match status" value="1"/>
</dbReference>
<dbReference type="InterPro" id="IPR009361">
    <property type="entry name" value="Zw10_N"/>
</dbReference>
<dbReference type="Pfam" id="PF06248">
    <property type="entry name" value="Zw10_N"/>
    <property type="match status" value="1"/>
</dbReference>
<keyword evidence="3" id="KW-0687">Ribonucleoprotein</keyword>
<gene>
    <name evidence="5" type="ORF">HKW66_Vig0225080</name>
</gene>
<dbReference type="GO" id="GO:0005829">
    <property type="term" value="C:cytosol"/>
    <property type="evidence" value="ECO:0007669"/>
    <property type="project" value="UniProtKB-ARBA"/>
</dbReference>
<evidence type="ECO:0000313" key="5">
    <source>
        <dbReference type="EMBL" id="KAG2390086.1"/>
    </source>
</evidence>
<dbReference type="GO" id="GO:0005634">
    <property type="term" value="C:nucleus"/>
    <property type="evidence" value="ECO:0007669"/>
    <property type="project" value="InterPro"/>
</dbReference>
<dbReference type="InterPro" id="IPR038579">
    <property type="entry name" value="Ribosomal_eS21_sf"/>
</dbReference>
<keyword evidence="2" id="KW-0689">Ribosomal protein</keyword>
<dbReference type="Pfam" id="PF01249">
    <property type="entry name" value="Ribosomal_S21e"/>
    <property type="match status" value="1"/>
</dbReference>
<name>A0A8T0JYY0_PHAAN</name>
<feature type="domain" description="Centromere/kinetochore protein zw10 N-terminal" evidence="4">
    <location>
        <begin position="55"/>
        <end position="134"/>
    </location>
</feature>
<dbReference type="PANTHER" id="PTHR10442">
    <property type="entry name" value="40S RIBOSOMAL PROTEIN S21"/>
    <property type="match status" value="1"/>
</dbReference>
<dbReference type="GO" id="GO:0003735">
    <property type="term" value="F:structural constituent of ribosome"/>
    <property type="evidence" value="ECO:0007669"/>
    <property type="project" value="InterPro"/>
</dbReference>
<evidence type="ECO:0000313" key="6">
    <source>
        <dbReference type="Proteomes" id="UP000743370"/>
    </source>
</evidence>
<organism evidence="5 6">
    <name type="scientific">Phaseolus angularis</name>
    <name type="common">Azuki bean</name>
    <name type="synonym">Vigna angularis</name>
    <dbReference type="NCBI Taxonomy" id="3914"/>
    <lineage>
        <taxon>Eukaryota</taxon>
        <taxon>Viridiplantae</taxon>
        <taxon>Streptophyta</taxon>
        <taxon>Embryophyta</taxon>
        <taxon>Tracheophyta</taxon>
        <taxon>Spermatophyta</taxon>
        <taxon>Magnoliopsida</taxon>
        <taxon>eudicotyledons</taxon>
        <taxon>Gunneridae</taxon>
        <taxon>Pentapetalae</taxon>
        <taxon>rosids</taxon>
        <taxon>fabids</taxon>
        <taxon>Fabales</taxon>
        <taxon>Fabaceae</taxon>
        <taxon>Papilionoideae</taxon>
        <taxon>50 kb inversion clade</taxon>
        <taxon>NPAAA clade</taxon>
        <taxon>indigoferoid/millettioid clade</taxon>
        <taxon>Phaseoleae</taxon>
        <taxon>Vigna</taxon>
    </lineage>
</organism>
<dbReference type="EMBL" id="JABFOF010000007">
    <property type="protein sequence ID" value="KAG2390086.1"/>
    <property type="molecule type" value="Genomic_DNA"/>
</dbReference>